<name>A0AAI9ZVU1_9PEZI</name>
<comment type="caution">
    <text evidence="1">The sequence shown here is derived from an EMBL/GenBank/DDBJ whole genome shotgun (WGS) entry which is preliminary data.</text>
</comment>
<sequence length="302" mass="35280">MHMSLSETPNLTGPPRVPYEIFLDIIEFLILEQVEVAEPMDYILEYNKQSEARIVVSTEGEHHDHFERLNRLRNLLHIDSRSRRMVSKDFLPIPMVTSKRRHDRYPFVARVCPAVDIFTLQESYEIDFLFAAIMLPTAKGSEIVRNITTVQGADTMFFQKNSEGYVDALASLPNLRKIIIPAGNYRMKEEEDRCKCSRSESHPEFTKIDEDHFPWLAEWEKDHGHIARKLGPQFKKRNISIFAGSMARDMFELELDITEEAIRVKSSCRNCDCCDCWVKEVCLGMPREYRIAEFLRISRRIT</sequence>
<protein>
    <submittedName>
        <fullName evidence="1">Uncharacterized protein</fullName>
    </submittedName>
</protein>
<proteinExistence type="predicted"/>
<dbReference type="RefSeq" id="XP_060447403.1">
    <property type="nucleotide sequence ID" value="XM_060595834.1"/>
</dbReference>
<dbReference type="GeneID" id="85480696"/>
<evidence type="ECO:0000313" key="2">
    <source>
        <dbReference type="Proteomes" id="UP001243989"/>
    </source>
</evidence>
<dbReference type="Proteomes" id="UP001243989">
    <property type="component" value="Unassembled WGS sequence"/>
</dbReference>
<accession>A0AAI9ZVU1</accession>
<dbReference type="AlphaFoldDB" id="A0AAI9ZVU1"/>
<organism evidence="1 2">
    <name type="scientific">Colletotrichum phormii</name>
    <dbReference type="NCBI Taxonomy" id="359342"/>
    <lineage>
        <taxon>Eukaryota</taxon>
        <taxon>Fungi</taxon>
        <taxon>Dikarya</taxon>
        <taxon>Ascomycota</taxon>
        <taxon>Pezizomycotina</taxon>
        <taxon>Sordariomycetes</taxon>
        <taxon>Hypocreomycetidae</taxon>
        <taxon>Glomerellales</taxon>
        <taxon>Glomerellaceae</taxon>
        <taxon>Colletotrichum</taxon>
        <taxon>Colletotrichum acutatum species complex</taxon>
    </lineage>
</organism>
<dbReference type="EMBL" id="JAHMHQ010000006">
    <property type="protein sequence ID" value="KAK1638796.1"/>
    <property type="molecule type" value="Genomic_DNA"/>
</dbReference>
<reference evidence="1" key="1">
    <citation type="submission" date="2021-06" db="EMBL/GenBank/DDBJ databases">
        <title>Comparative genomics, transcriptomics and evolutionary studies reveal genomic signatures of adaptation to plant cell wall in hemibiotrophic fungi.</title>
        <authorList>
            <consortium name="DOE Joint Genome Institute"/>
            <person name="Baroncelli R."/>
            <person name="Diaz J.F."/>
            <person name="Benocci T."/>
            <person name="Peng M."/>
            <person name="Battaglia E."/>
            <person name="Haridas S."/>
            <person name="Andreopoulos W."/>
            <person name="Labutti K."/>
            <person name="Pangilinan J."/>
            <person name="Floch G.L."/>
            <person name="Makela M.R."/>
            <person name="Henrissat B."/>
            <person name="Grigoriev I.V."/>
            <person name="Crouch J.A."/>
            <person name="De Vries R.P."/>
            <person name="Sukno S.A."/>
            <person name="Thon M.R."/>
        </authorList>
    </citation>
    <scope>NUCLEOTIDE SEQUENCE</scope>
    <source>
        <strain evidence="1">CBS 102054</strain>
    </source>
</reference>
<gene>
    <name evidence="1" type="ORF">BDP81DRAFT_514326</name>
</gene>
<evidence type="ECO:0000313" key="1">
    <source>
        <dbReference type="EMBL" id="KAK1638796.1"/>
    </source>
</evidence>
<keyword evidence="2" id="KW-1185">Reference proteome</keyword>